<dbReference type="EMBL" id="MPDP01000223">
    <property type="protein sequence ID" value="KAK1470861.1"/>
    <property type="molecule type" value="Genomic_DNA"/>
</dbReference>
<gene>
    <name evidence="1" type="ORF">CCUS01_00979</name>
</gene>
<comment type="caution">
    <text evidence="1">The sequence shown here is derived from an EMBL/GenBank/DDBJ whole genome shotgun (WGS) entry which is preliminary data.</text>
</comment>
<reference evidence="1" key="1">
    <citation type="submission" date="2016-11" db="EMBL/GenBank/DDBJ databases">
        <title>The genome sequence of Colletotrichum cuscutae.</title>
        <authorList>
            <person name="Baroncelli R."/>
        </authorList>
    </citation>
    <scope>NUCLEOTIDE SEQUENCE</scope>
    <source>
        <strain evidence="1">IMI 304802</strain>
    </source>
</reference>
<organism evidence="1 2">
    <name type="scientific">Colletotrichum cuscutae</name>
    <dbReference type="NCBI Taxonomy" id="1209917"/>
    <lineage>
        <taxon>Eukaryota</taxon>
        <taxon>Fungi</taxon>
        <taxon>Dikarya</taxon>
        <taxon>Ascomycota</taxon>
        <taxon>Pezizomycotina</taxon>
        <taxon>Sordariomycetes</taxon>
        <taxon>Hypocreomycetidae</taxon>
        <taxon>Glomerellales</taxon>
        <taxon>Glomerellaceae</taxon>
        <taxon>Colletotrichum</taxon>
        <taxon>Colletotrichum acutatum species complex</taxon>
    </lineage>
</organism>
<name>A0AAI9V4Y0_9PEZI</name>
<accession>A0AAI9V4Y0</accession>
<evidence type="ECO:0000313" key="1">
    <source>
        <dbReference type="EMBL" id="KAK1470861.1"/>
    </source>
</evidence>
<dbReference type="AlphaFoldDB" id="A0AAI9V4Y0"/>
<proteinExistence type="predicted"/>
<protein>
    <submittedName>
        <fullName evidence="1">Uncharacterized protein</fullName>
    </submittedName>
</protein>
<evidence type="ECO:0000313" key="2">
    <source>
        <dbReference type="Proteomes" id="UP001239213"/>
    </source>
</evidence>
<dbReference type="Proteomes" id="UP001239213">
    <property type="component" value="Unassembled WGS sequence"/>
</dbReference>
<sequence length="127" mass="13515">MSSVASPTTVVTTTVTALVPASTDSDSPIVVPTQGKIQLPCPAMEGETRTIALSDVDAKFVMHCGMSFRAKGALDIVAVVVYSYLDCLRACASLSDWKANSTSAYGSQRRDQLRPLFTIFVACLTYG</sequence>
<keyword evidence="2" id="KW-1185">Reference proteome</keyword>